<dbReference type="EMBL" id="AP017424">
    <property type="protein sequence ID" value="BAU84750.1"/>
    <property type="molecule type" value="Genomic_DNA"/>
</dbReference>
<reference evidence="1 2" key="1">
    <citation type="journal article" date="2016" name="Genome Announc.">
        <title>Complete Genome Sequence of Thiostrepton-Producing Streptomyces laurentii ATCC 31255.</title>
        <authorList>
            <person name="Doi K."/>
            <person name="Fujino Y."/>
            <person name="Nagayoshi Y."/>
            <person name="Ohshima T."/>
            <person name="Ogata S."/>
        </authorList>
    </citation>
    <scope>NUCLEOTIDE SEQUENCE [LARGE SCALE GENOMIC DNA]</scope>
    <source>
        <strain evidence="1 2">ATCC 31255</strain>
    </source>
</reference>
<name>A0A160P2S7_STRLU</name>
<dbReference type="AlphaFoldDB" id="A0A160P2S7"/>
<dbReference type="KEGG" id="slau:SLA_3848"/>
<evidence type="ECO:0000313" key="2">
    <source>
        <dbReference type="Proteomes" id="UP000217676"/>
    </source>
</evidence>
<sequence length="42" mass="4468">MGPARRLDELTGAAHAVFPGGHVGCVERPEEFAVRLLAALRP</sequence>
<accession>A0A160P2S7</accession>
<gene>
    <name evidence="1" type="ORF">SLA_3848</name>
</gene>
<proteinExistence type="predicted"/>
<dbReference type="GO" id="GO:0016787">
    <property type="term" value="F:hydrolase activity"/>
    <property type="evidence" value="ECO:0007669"/>
    <property type="project" value="UniProtKB-KW"/>
</dbReference>
<organism evidence="1 2">
    <name type="scientific">Streptomyces laurentii</name>
    <dbReference type="NCBI Taxonomy" id="39478"/>
    <lineage>
        <taxon>Bacteria</taxon>
        <taxon>Bacillati</taxon>
        <taxon>Actinomycetota</taxon>
        <taxon>Actinomycetes</taxon>
        <taxon>Kitasatosporales</taxon>
        <taxon>Streptomycetaceae</taxon>
        <taxon>Streptomyces</taxon>
    </lineage>
</organism>
<protein>
    <submittedName>
        <fullName evidence="1">Abhydrolase, alpha/beta hydrolase fold protein</fullName>
    </submittedName>
</protein>
<keyword evidence="2" id="KW-1185">Reference proteome</keyword>
<evidence type="ECO:0000313" key="1">
    <source>
        <dbReference type="EMBL" id="BAU84750.1"/>
    </source>
</evidence>
<dbReference type="Proteomes" id="UP000217676">
    <property type="component" value="Chromosome"/>
</dbReference>
<keyword evidence="1" id="KW-0378">Hydrolase</keyword>